<dbReference type="EMBL" id="LAZR01040122">
    <property type="protein sequence ID" value="KKL15276.1"/>
    <property type="molecule type" value="Genomic_DNA"/>
</dbReference>
<accession>A0A0F9DC09</accession>
<organism evidence="1">
    <name type="scientific">marine sediment metagenome</name>
    <dbReference type="NCBI Taxonomy" id="412755"/>
    <lineage>
        <taxon>unclassified sequences</taxon>
        <taxon>metagenomes</taxon>
        <taxon>ecological metagenomes</taxon>
    </lineage>
</organism>
<gene>
    <name evidence="1" type="ORF">LCGC14_2507220</name>
</gene>
<dbReference type="AlphaFoldDB" id="A0A0F9DC09"/>
<reference evidence="1" key="1">
    <citation type="journal article" date="2015" name="Nature">
        <title>Complex archaea that bridge the gap between prokaryotes and eukaryotes.</title>
        <authorList>
            <person name="Spang A."/>
            <person name="Saw J.H."/>
            <person name="Jorgensen S.L."/>
            <person name="Zaremba-Niedzwiedzka K."/>
            <person name="Martijn J."/>
            <person name="Lind A.E."/>
            <person name="van Eijk R."/>
            <person name="Schleper C."/>
            <person name="Guy L."/>
            <person name="Ettema T.J."/>
        </authorList>
    </citation>
    <scope>NUCLEOTIDE SEQUENCE</scope>
</reference>
<comment type="caution">
    <text evidence="1">The sequence shown here is derived from an EMBL/GenBank/DDBJ whole genome shotgun (WGS) entry which is preliminary data.</text>
</comment>
<protein>
    <submittedName>
        <fullName evidence="1">Uncharacterized protein</fullName>
    </submittedName>
</protein>
<sequence>MKTMTRLEAWEDGMYGYEQEPVLTDDHCFECENLIDDCECEGDEDE</sequence>
<evidence type="ECO:0000313" key="1">
    <source>
        <dbReference type="EMBL" id="KKL15276.1"/>
    </source>
</evidence>
<proteinExistence type="predicted"/>
<name>A0A0F9DC09_9ZZZZ</name>